<dbReference type="GO" id="GO:0006950">
    <property type="term" value="P:response to stress"/>
    <property type="evidence" value="ECO:0007669"/>
    <property type="project" value="TreeGrafter"/>
</dbReference>
<reference evidence="2" key="1">
    <citation type="submission" date="2022-01" db="EMBL/GenBank/DDBJ databases">
        <authorList>
            <person name="Jo J.-H."/>
            <person name="Im W.-T."/>
        </authorList>
    </citation>
    <scope>NUCLEOTIDE SEQUENCE</scope>
    <source>
        <strain evidence="2">G124</strain>
    </source>
</reference>
<dbReference type="SUPFAM" id="SSF46785">
    <property type="entry name" value="Winged helix' DNA-binding domain"/>
    <property type="match status" value="1"/>
</dbReference>
<dbReference type="SMART" id="SM00347">
    <property type="entry name" value="HTH_MARR"/>
    <property type="match status" value="1"/>
</dbReference>
<dbReference type="Gene3D" id="1.10.10.10">
    <property type="entry name" value="Winged helix-like DNA-binding domain superfamily/Winged helix DNA-binding domain"/>
    <property type="match status" value="1"/>
</dbReference>
<protein>
    <submittedName>
        <fullName evidence="2">MarR family transcriptional regulator</fullName>
    </submittedName>
</protein>
<evidence type="ECO:0000259" key="1">
    <source>
        <dbReference type="PROSITE" id="PS50995"/>
    </source>
</evidence>
<sequence length="161" mass="17468">MQHPTDIVAQLGYLTLGTRLKRLAEQLQAGVAETLSDCGHEVQPGQLPVLIAISETDGPTVADLVNAVGLTQPGISRTLATLKQAGLVSIRPDKKDARTRRAYLTAKSTALMDRLRNEVFGKVAAAAAELCDGLDILDALAVMERRNREQPFIQRIRKARS</sequence>
<dbReference type="RefSeq" id="WP_235068485.1">
    <property type="nucleotide sequence ID" value="NZ_JAKFGM010000003.1"/>
</dbReference>
<keyword evidence="3" id="KW-1185">Reference proteome</keyword>
<proteinExistence type="predicted"/>
<dbReference type="AlphaFoldDB" id="A0A9X1QLA3"/>
<dbReference type="InterPro" id="IPR000835">
    <property type="entry name" value="HTH_MarR-typ"/>
</dbReference>
<dbReference type="PROSITE" id="PS50995">
    <property type="entry name" value="HTH_MARR_2"/>
    <property type="match status" value="1"/>
</dbReference>
<evidence type="ECO:0000313" key="3">
    <source>
        <dbReference type="Proteomes" id="UP001139410"/>
    </source>
</evidence>
<feature type="domain" description="HTH marR-type" evidence="1">
    <location>
        <begin position="13"/>
        <end position="158"/>
    </location>
</feature>
<dbReference type="GO" id="GO:0003700">
    <property type="term" value="F:DNA-binding transcription factor activity"/>
    <property type="evidence" value="ECO:0007669"/>
    <property type="project" value="InterPro"/>
</dbReference>
<organism evidence="2 3">
    <name type="scientific">Sphingomonas cremea</name>
    <dbReference type="NCBI Taxonomy" id="2904799"/>
    <lineage>
        <taxon>Bacteria</taxon>
        <taxon>Pseudomonadati</taxon>
        <taxon>Pseudomonadota</taxon>
        <taxon>Alphaproteobacteria</taxon>
        <taxon>Sphingomonadales</taxon>
        <taxon>Sphingomonadaceae</taxon>
        <taxon>Sphingomonas</taxon>
    </lineage>
</organism>
<dbReference type="InterPro" id="IPR039422">
    <property type="entry name" value="MarR/SlyA-like"/>
</dbReference>
<dbReference type="InterPro" id="IPR036390">
    <property type="entry name" value="WH_DNA-bd_sf"/>
</dbReference>
<gene>
    <name evidence="2" type="ORF">LVY65_11985</name>
</gene>
<dbReference type="Proteomes" id="UP001139410">
    <property type="component" value="Unassembled WGS sequence"/>
</dbReference>
<dbReference type="Pfam" id="PF12802">
    <property type="entry name" value="MarR_2"/>
    <property type="match status" value="1"/>
</dbReference>
<dbReference type="PANTHER" id="PTHR33164">
    <property type="entry name" value="TRANSCRIPTIONAL REGULATOR, MARR FAMILY"/>
    <property type="match status" value="1"/>
</dbReference>
<dbReference type="EMBL" id="JAKFGM010000003">
    <property type="protein sequence ID" value="MCF2515776.1"/>
    <property type="molecule type" value="Genomic_DNA"/>
</dbReference>
<name>A0A9X1QLA3_9SPHN</name>
<evidence type="ECO:0000313" key="2">
    <source>
        <dbReference type="EMBL" id="MCF2515776.1"/>
    </source>
</evidence>
<dbReference type="InterPro" id="IPR036388">
    <property type="entry name" value="WH-like_DNA-bd_sf"/>
</dbReference>
<dbReference type="PANTHER" id="PTHR33164:SF43">
    <property type="entry name" value="HTH-TYPE TRANSCRIPTIONAL REPRESSOR YETL"/>
    <property type="match status" value="1"/>
</dbReference>
<comment type="caution">
    <text evidence="2">The sequence shown here is derived from an EMBL/GenBank/DDBJ whole genome shotgun (WGS) entry which is preliminary data.</text>
</comment>
<accession>A0A9X1QLA3</accession>